<evidence type="ECO:0000313" key="5">
    <source>
        <dbReference type="EMBL" id="ROH85773.1"/>
    </source>
</evidence>
<dbReference type="Gene3D" id="1.10.579.10">
    <property type="entry name" value="DNA Cyclobutane Dipyrimidine Photolyase, subunit A, domain 3"/>
    <property type="match status" value="1"/>
</dbReference>
<reference evidence="5 6" key="1">
    <citation type="submission" date="2018-10" db="EMBL/GenBank/DDBJ databases">
        <authorList>
            <person name="Chen W.-M."/>
        </authorList>
    </citation>
    <scope>NUCLEOTIDE SEQUENCE [LARGE SCALE GENOMIC DNA]</scope>
    <source>
        <strain evidence="5 6">H-5</strain>
    </source>
</reference>
<sequence length="409" mass="45965">MATPLTLPHDHQERLTLIRQTFPDATGPDLADHWRGGRLAALSTLATVDGIAYGRSRNFLDGAVTRLSPYLRHGCITLNEAIKAVKLKHGTRAEKLLFEFAWRDYWRQVWTMQGDTIRSDMESPKVAVGRAPIPADVLAGETGLPCMDAFISDLVNDGYVHNHARMWFAAYLLHWRKVDWRAAADWYEAQLLDGDIASNSLSWQWVASTFGAKPYYFNKENLEKYSAGRYCQDCTAQCPFDASYEALNQRLFGPSHAPARQYAVKALPGMSAPAGSKTTVLVHDEMLSPLHPLLAEAEHAVFIFDPALHGHWALHRLQFMADCLSEMEQVSVWVGDTRAVLSALDIGGIVTQASPNRDLQRLLAKFAVHWVAEEPIAEVQLRASDLKRFSRYWQKVGPQLLGDSHYRKP</sequence>
<proteinExistence type="predicted"/>
<evidence type="ECO:0000256" key="3">
    <source>
        <dbReference type="PIRSR" id="PIRSR602081-1"/>
    </source>
</evidence>
<accession>A0A3N0UZ50</accession>
<evidence type="ECO:0000256" key="2">
    <source>
        <dbReference type="ARBA" id="ARBA00022827"/>
    </source>
</evidence>
<dbReference type="Proteomes" id="UP000275137">
    <property type="component" value="Unassembled WGS sequence"/>
</dbReference>
<feature type="binding site" evidence="3">
    <location>
        <begin position="193"/>
        <end position="195"/>
    </location>
    <ligand>
        <name>FAD</name>
        <dbReference type="ChEBI" id="CHEBI:57692"/>
    </ligand>
</feature>
<keyword evidence="6" id="KW-1185">Reference proteome</keyword>
<dbReference type="GO" id="GO:0043153">
    <property type="term" value="P:entrainment of circadian clock by photoperiod"/>
    <property type="evidence" value="ECO:0007669"/>
    <property type="project" value="TreeGrafter"/>
</dbReference>
<dbReference type="InterPro" id="IPR036134">
    <property type="entry name" value="Crypto/Photolyase_FAD-like_sf"/>
</dbReference>
<feature type="binding site" evidence="3">
    <location>
        <position position="53"/>
    </location>
    <ligand>
        <name>FAD</name>
        <dbReference type="ChEBI" id="CHEBI:57692"/>
    </ligand>
</feature>
<dbReference type="Pfam" id="PF03441">
    <property type="entry name" value="FAD_binding_7"/>
    <property type="match status" value="1"/>
</dbReference>
<dbReference type="Gene3D" id="1.25.40.80">
    <property type="match status" value="1"/>
</dbReference>
<name>A0A3N0UZ50_9PROT</name>
<dbReference type="EMBL" id="RJVP01000004">
    <property type="protein sequence ID" value="ROH85773.1"/>
    <property type="molecule type" value="Genomic_DNA"/>
</dbReference>
<evidence type="ECO:0000256" key="1">
    <source>
        <dbReference type="ARBA" id="ARBA00022630"/>
    </source>
</evidence>
<organism evidence="5 6">
    <name type="scientific">Pseudomethylobacillus aquaticus</name>
    <dbReference type="NCBI Taxonomy" id="2676064"/>
    <lineage>
        <taxon>Bacteria</taxon>
        <taxon>Pseudomonadati</taxon>
        <taxon>Pseudomonadota</taxon>
        <taxon>Betaproteobacteria</taxon>
        <taxon>Nitrosomonadales</taxon>
        <taxon>Methylophilaceae</taxon>
        <taxon>Pseudomethylobacillus</taxon>
    </lineage>
</organism>
<keyword evidence="2 3" id="KW-0274">FAD</keyword>
<protein>
    <submittedName>
        <fullName evidence="5">DNA photolyase</fullName>
    </submittedName>
</protein>
<comment type="cofactor">
    <cofactor evidence="3">
        <name>FAD</name>
        <dbReference type="ChEBI" id="CHEBI:57692"/>
    </cofactor>
    <text evidence="3">Binds 1 FAD per subunit.</text>
</comment>
<feature type="domain" description="Cryptochrome/DNA photolyase FAD-binding" evidence="4">
    <location>
        <begin position="99"/>
        <end position="217"/>
    </location>
</feature>
<dbReference type="InterPro" id="IPR005101">
    <property type="entry name" value="Cryptochr/Photolyase_FAD-bd"/>
</dbReference>
<dbReference type="GO" id="GO:0032922">
    <property type="term" value="P:circadian regulation of gene expression"/>
    <property type="evidence" value="ECO:0007669"/>
    <property type="project" value="TreeGrafter"/>
</dbReference>
<dbReference type="GO" id="GO:0003904">
    <property type="term" value="F:deoxyribodipyrimidine photo-lyase activity"/>
    <property type="evidence" value="ECO:0007669"/>
    <property type="project" value="TreeGrafter"/>
</dbReference>
<dbReference type="GO" id="GO:0003677">
    <property type="term" value="F:DNA binding"/>
    <property type="evidence" value="ECO:0007669"/>
    <property type="project" value="TreeGrafter"/>
</dbReference>
<dbReference type="PANTHER" id="PTHR11455">
    <property type="entry name" value="CRYPTOCHROME"/>
    <property type="match status" value="1"/>
</dbReference>
<gene>
    <name evidence="5" type="ORF">ED236_08495</name>
</gene>
<dbReference type="GO" id="GO:0005737">
    <property type="term" value="C:cytoplasm"/>
    <property type="evidence" value="ECO:0007669"/>
    <property type="project" value="TreeGrafter"/>
</dbReference>
<keyword evidence="1 3" id="KW-0285">Flavoprotein</keyword>
<comment type="caution">
    <text evidence="5">The sequence shown here is derived from an EMBL/GenBank/DDBJ whole genome shotgun (WGS) entry which is preliminary data.</text>
</comment>
<evidence type="ECO:0000313" key="6">
    <source>
        <dbReference type="Proteomes" id="UP000275137"/>
    </source>
</evidence>
<keyword evidence="5" id="KW-0456">Lyase</keyword>
<evidence type="ECO:0000259" key="4">
    <source>
        <dbReference type="Pfam" id="PF03441"/>
    </source>
</evidence>
<dbReference type="GO" id="GO:0071949">
    <property type="term" value="F:FAD binding"/>
    <property type="evidence" value="ECO:0007669"/>
    <property type="project" value="TreeGrafter"/>
</dbReference>
<dbReference type="SUPFAM" id="SSF48173">
    <property type="entry name" value="Cryptochrome/photolyase FAD-binding domain"/>
    <property type="match status" value="1"/>
</dbReference>
<dbReference type="InterPro" id="IPR002081">
    <property type="entry name" value="Cryptochrome/DNA_photolyase_1"/>
</dbReference>
<dbReference type="RefSeq" id="WP_123237547.1">
    <property type="nucleotide sequence ID" value="NZ_RJVP01000004.1"/>
</dbReference>
<dbReference type="AlphaFoldDB" id="A0A3N0UZ50"/>
<dbReference type="PANTHER" id="PTHR11455:SF18">
    <property type="entry name" value="SI:CH1073-390K14.1"/>
    <property type="match status" value="1"/>
</dbReference>